<dbReference type="CDD" id="cd12117">
    <property type="entry name" value="A_NRPS_Srf_like"/>
    <property type="match status" value="2"/>
</dbReference>
<dbReference type="RefSeq" id="WP_386708303.1">
    <property type="nucleotide sequence ID" value="NZ_JBHXIJ010000011.1"/>
</dbReference>
<feature type="domain" description="Carrier" evidence="5">
    <location>
        <begin position="973"/>
        <end position="1049"/>
    </location>
</feature>
<evidence type="ECO:0000259" key="5">
    <source>
        <dbReference type="PROSITE" id="PS50075"/>
    </source>
</evidence>
<evidence type="ECO:0000256" key="4">
    <source>
        <dbReference type="SAM" id="MobiDB-lite"/>
    </source>
</evidence>
<dbReference type="Proteomes" id="UP001598448">
    <property type="component" value="Unassembled WGS sequence"/>
</dbReference>
<dbReference type="InterPro" id="IPR020806">
    <property type="entry name" value="PKS_PP-bd"/>
</dbReference>
<dbReference type="Gene3D" id="3.30.559.10">
    <property type="entry name" value="Chloramphenicol acetyltransferase-like domain"/>
    <property type="match status" value="2"/>
</dbReference>
<dbReference type="Gene3D" id="3.30.300.30">
    <property type="match status" value="2"/>
</dbReference>
<keyword evidence="2" id="KW-0596">Phosphopantetheine</keyword>
<feature type="domain" description="Carrier" evidence="5">
    <location>
        <begin position="2029"/>
        <end position="2105"/>
    </location>
</feature>
<dbReference type="NCBIfam" id="TIGR01733">
    <property type="entry name" value="AA-adenyl-dom"/>
    <property type="match status" value="2"/>
</dbReference>
<organism evidence="6 7">
    <name type="scientific">Streptomyces albidochromogenes</name>
    <dbReference type="NCBI Taxonomy" id="329524"/>
    <lineage>
        <taxon>Bacteria</taxon>
        <taxon>Bacillati</taxon>
        <taxon>Actinomycetota</taxon>
        <taxon>Actinomycetes</taxon>
        <taxon>Kitasatosporales</taxon>
        <taxon>Streptomycetaceae</taxon>
        <taxon>Streptomyces</taxon>
    </lineage>
</organism>
<dbReference type="Pfam" id="PF00501">
    <property type="entry name" value="AMP-binding"/>
    <property type="match status" value="2"/>
</dbReference>
<dbReference type="Pfam" id="PF00550">
    <property type="entry name" value="PP-binding"/>
    <property type="match status" value="2"/>
</dbReference>
<dbReference type="InterPro" id="IPR001242">
    <property type="entry name" value="Condensation_dom"/>
</dbReference>
<dbReference type="InterPro" id="IPR020845">
    <property type="entry name" value="AMP-binding_CS"/>
</dbReference>
<keyword evidence="7" id="KW-1185">Reference proteome</keyword>
<dbReference type="InterPro" id="IPR029058">
    <property type="entry name" value="AB_hydrolase_fold"/>
</dbReference>
<keyword evidence="3" id="KW-0597">Phosphoprotein</keyword>
<dbReference type="PANTHER" id="PTHR45527:SF1">
    <property type="entry name" value="FATTY ACID SYNTHASE"/>
    <property type="match status" value="1"/>
</dbReference>
<dbReference type="InterPro" id="IPR025110">
    <property type="entry name" value="AMP-bd_C"/>
</dbReference>
<feature type="compositionally biased region" description="Basic and acidic residues" evidence="4">
    <location>
        <begin position="2123"/>
        <end position="2132"/>
    </location>
</feature>
<gene>
    <name evidence="6" type="ORF">ACFWJN_03495</name>
</gene>
<protein>
    <submittedName>
        <fullName evidence="6">Amino acid adenylation domain-containing protein</fullName>
    </submittedName>
</protein>
<dbReference type="InterPro" id="IPR023213">
    <property type="entry name" value="CAT-like_dom_sf"/>
</dbReference>
<dbReference type="EMBL" id="JBHXIJ010000011">
    <property type="protein sequence ID" value="MFD5098039.1"/>
    <property type="molecule type" value="Genomic_DNA"/>
</dbReference>
<dbReference type="InterPro" id="IPR006162">
    <property type="entry name" value="Ppantetheine_attach_site"/>
</dbReference>
<comment type="caution">
    <text evidence="6">The sequence shown here is derived from an EMBL/GenBank/DDBJ whole genome shotgun (WGS) entry which is preliminary data.</text>
</comment>
<evidence type="ECO:0000256" key="3">
    <source>
        <dbReference type="ARBA" id="ARBA00022553"/>
    </source>
</evidence>
<dbReference type="Gene3D" id="3.40.50.1820">
    <property type="entry name" value="alpha/beta hydrolase"/>
    <property type="match status" value="1"/>
</dbReference>
<reference evidence="6 7" key="1">
    <citation type="submission" date="2024-09" db="EMBL/GenBank/DDBJ databases">
        <title>The Natural Products Discovery Center: Release of the First 8490 Sequenced Strains for Exploring Actinobacteria Biosynthetic Diversity.</title>
        <authorList>
            <person name="Kalkreuter E."/>
            <person name="Kautsar S.A."/>
            <person name="Yang D."/>
            <person name="Bader C.D."/>
            <person name="Teijaro C.N."/>
            <person name="Fluegel L."/>
            <person name="Davis C.M."/>
            <person name="Simpson J.R."/>
            <person name="Lauterbach L."/>
            <person name="Steele A.D."/>
            <person name="Gui C."/>
            <person name="Meng S."/>
            <person name="Li G."/>
            <person name="Viehrig K."/>
            <person name="Ye F."/>
            <person name="Su P."/>
            <person name="Kiefer A.F."/>
            <person name="Nichols A."/>
            <person name="Cepeda A.J."/>
            <person name="Yan W."/>
            <person name="Fan B."/>
            <person name="Jiang Y."/>
            <person name="Adhikari A."/>
            <person name="Zheng C.-J."/>
            <person name="Schuster L."/>
            <person name="Cowan T.M."/>
            <person name="Smanski M.J."/>
            <person name="Chevrette M.G."/>
            <person name="De Carvalho L.P.S."/>
            <person name="Shen B."/>
        </authorList>
    </citation>
    <scope>NUCLEOTIDE SEQUENCE [LARGE SCALE GENOMIC DNA]</scope>
    <source>
        <strain evidence="6 7">NPDC058348</strain>
    </source>
</reference>
<feature type="region of interest" description="Disordered" evidence="4">
    <location>
        <begin position="952"/>
        <end position="971"/>
    </location>
</feature>
<dbReference type="Gene3D" id="3.30.559.30">
    <property type="entry name" value="Nonribosomal peptide synthetase, condensation domain"/>
    <property type="match status" value="2"/>
</dbReference>
<comment type="cofactor">
    <cofactor evidence="1">
        <name>pantetheine 4'-phosphate</name>
        <dbReference type="ChEBI" id="CHEBI:47942"/>
    </cofactor>
</comment>
<evidence type="ECO:0000313" key="7">
    <source>
        <dbReference type="Proteomes" id="UP001598448"/>
    </source>
</evidence>
<dbReference type="Gene3D" id="3.40.50.980">
    <property type="match status" value="2"/>
</dbReference>
<dbReference type="InterPro" id="IPR042099">
    <property type="entry name" value="ANL_N_sf"/>
</dbReference>
<dbReference type="InterPro" id="IPR036736">
    <property type="entry name" value="ACP-like_sf"/>
</dbReference>
<dbReference type="InterPro" id="IPR010071">
    <property type="entry name" value="AA_adenyl_dom"/>
</dbReference>
<dbReference type="PROSITE" id="PS00455">
    <property type="entry name" value="AMP_BINDING"/>
    <property type="match status" value="2"/>
</dbReference>
<dbReference type="InterPro" id="IPR009081">
    <property type="entry name" value="PP-bd_ACP"/>
</dbReference>
<dbReference type="InterPro" id="IPR045851">
    <property type="entry name" value="AMP-bd_C_sf"/>
</dbReference>
<dbReference type="SUPFAM" id="SSF56801">
    <property type="entry name" value="Acetyl-CoA synthetase-like"/>
    <property type="match status" value="2"/>
</dbReference>
<dbReference type="Gene3D" id="2.30.38.10">
    <property type="entry name" value="Luciferase, Domain 3"/>
    <property type="match status" value="1"/>
</dbReference>
<dbReference type="Pfam" id="PF13193">
    <property type="entry name" value="AMP-binding_C"/>
    <property type="match status" value="2"/>
</dbReference>
<proteinExistence type="predicted"/>
<dbReference type="InterPro" id="IPR000873">
    <property type="entry name" value="AMP-dep_synth/lig_dom"/>
</dbReference>
<dbReference type="Pfam" id="PF00668">
    <property type="entry name" value="Condensation"/>
    <property type="match status" value="2"/>
</dbReference>
<dbReference type="CDD" id="cd19540">
    <property type="entry name" value="LCL_NRPS-like"/>
    <property type="match status" value="1"/>
</dbReference>
<dbReference type="Gene3D" id="1.10.1200.10">
    <property type="entry name" value="ACP-like"/>
    <property type="match status" value="1"/>
</dbReference>
<name>A0ABW6FFR2_9ACTN</name>
<accession>A0ABW6FFR2</accession>
<feature type="compositionally biased region" description="Low complexity" evidence="4">
    <location>
        <begin position="960"/>
        <end position="971"/>
    </location>
</feature>
<evidence type="ECO:0000256" key="2">
    <source>
        <dbReference type="ARBA" id="ARBA00022450"/>
    </source>
</evidence>
<dbReference type="SUPFAM" id="SSF52777">
    <property type="entry name" value="CoA-dependent acyltransferases"/>
    <property type="match status" value="4"/>
</dbReference>
<dbReference type="SMART" id="SM00823">
    <property type="entry name" value="PKS_PP"/>
    <property type="match status" value="2"/>
</dbReference>
<evidence type="ECO:0000313" key="6">
    <source>
        <dbReference type="EMBL" id="MFD5098039.1"/>
    </source>
</evidence>
<dbReference type="PROSITE" id="PS00012">
    <property type="entry name" value="PHOSPHOPANTETHEINE"/>
    <property type="match status" value="2"/>
</dbReference>
<dbReference type="Gene3D" id="3.40.50.12780">
    <property type="entry name" value="N-terminal domain of ligase-like"/>
    <property type="match status" value="1"/>
</dbReference>
<feature type="region of interest" description="Disordered" evidence="4">
    <location>
        <begin position="2100"/>
        <end position="2132"/>
    </location>
</feature>
<dbReference type="PROSITE" id="PS50075">
    <property type="entry name" value="CARRIER"/>
    <property type="match status" value="2"/>
</dbReference>
<dbReference type="SUPFAM" id="SSF47336">
    <property type="entry name" value="ACP-like"/>
    <property type="match status" value="2"/>
</dbReference>
<sequence>MSPKTSVRLPLSAAQRDIWLAHALDPSGRRYNVGEYRELRGPVDPKLVRVAFRQLAVETDAMRIRGIGSDEDGPWQELHAGPGDQELTEVDLSGAEDPAAAARDWMAAELARPFDLASDWLTRHALVKAGEELWFYFHGFHHLVIDGAGLALLDARLVELYAHAEAGEPWSPSPFGPLTELLAQDAAYRASDEAVTDRAYWTERLADLPPSPRIGGGRSAPVPAGSLPFVRRTVTLPPEYARHLRETARAHRAPWTMMVVALVAAYVRRASGSSAGEVALALPVTARTTELARRTPGMMSNIIPLRLPVPADTTLSALLKSVVQEARQGLRRQRTRFEEMCRGTEPGPDRGAAARPPTSLQVNIMAFAPGMRFFGVPTTQHNLGNGPVEGLAVAVYDLGPEDGLRIDFDAAPETCDTASVAAHQDRFVRFVGSFLGSPELPLREVELLDERESRLILGEWAGTAVPVDDRSLTGRFEEQVRLRPRATAVVFGQERLSYGELDARANRLAHHLRDTTGLARGDLAGVLLDRSADLAVTILAVLKCGAGYALLDPEFPDERLTNTAADAGIAALVTSAAHAHRVPGSWPTVRIDAEGAEIAVRPWSRLAVALTADDPACVMFTSGSTGRPKGILSSHRNLTSTLTAQTHCAFGPGEIFLQCSPVSWDAFSLEFWGALLHGGTTVLQPGQRPEPALIAELAQQHHVTMLQLSSSLFNYLTDEHPDTFTTTHTVHTGGEPASPTHIRALQETWPHVSVVNGYGPAESMGFTTTHTVARGTGDVPPTVPIGAPLVNKYAYVLDDHLRPVPPGTTGELYLAGHGIAHGYLAQPTTTATRFIPHPYGPPGTRLYRTGDQAHYDTHGNLHYTGRTDTQIKIRGFRVEPTEIETLLTTHPHLAQATVAYGNGRLTAYVTAVPDRPAPEPAAVRAWLRERLPDHMVPAFVVPLDRLPLTPNGKIDKRALPEPGAPAAPDGARAPRTALEEIVCALFAEVLGVDGPPSPDADFFELGGHSLLAARLANRLASALDTRLSLREVFRYSTPARLAAHLAELTGRRAALPSPRAPVSRPERLPLSFAQQRLWLVNGLEAGGSAYNVPMAVRLDGPVDVAALRAAFDDLARRHEPLRTRIAVADGEPHQVVDPAGEVSFTVRDVAPEAVEGELRAAAGHVFDLAAEPPLRVTLLRTGPEAAVLLVLLHHIATDGQSLRPLFADLSEAYAARRAGRGPGWAPLPLTYADHALWQRSALSGPALDEQLEYWREALAGLPEELGLVHDRPRPPVAGLRGGAVEVDYGQELGALVAELARAERCTPFMVVQAALAATLTRLGAGTDIPLGSPVAGRSEESLAGLVGFFVNTLVLRTDTSGDPEFRELLRRVRAADLDAFAHQDAPFDLVLEAVAPARSLARHPLFQVCLALESGPAPGPEFAGVRAGAAGPVVTGAVKFDLEFLLHTGATDGGTGTRGLAGTVLYSADVFERETVERMAAMFRRILEQAVSAPQLRLSELEPMADADRQRILGEWAGTAAPVDDRSLTGRFEEQVRLRPRATAVVFGQERLSYGELNARANRLAHHLRDTTGLGRGDLAGVLLDRSADLAVTILAVLKCGAGYALLDPEFPDERLTNTAADAGIAALVTSAGQTGRLRGPWAVLALDGTDVSALPGTDLAVPTGPDDVACVMFTSGSTGRPKGILSSHRNLTSTLTAQTHCAFGPGEIFLQCSPVSWDAFSLEFWGALLHGGTTVLQPGQRPEPALIAELAQQHHVTMLQLSSSLFNYLTDEHPDTFTTTHTVHTGGEPASPTHTRRLHERCPDLTIVNGYGPAESMGFTTTYTLDPAGPALSSVPIGGPLVNKYAYVLDDHLRPVPPGTTGELYLAGHGIAHGYLAQPTTTATRFIPHPYGPPGTRLYRTGDQAHYDTHGNLHYTGRTDTQIKIRGFRVEPTEIETLLTTHPHLAQATVATHPDHHGIAQLTAYAVPAETGRPSPSEIRLWLRTLLPDHMVPAFVVLLDRLPLTPNGKIDKRALPVPHAGPGTGGREPRTALERTLCDAFTEALGLSSAVSIDDNFFDLGGHSLLAARLTNRLGSALRLSLTLRDVFRHPTPAQLAAHLDARSARATTTPEPRRARPTLRRRTDQERITS</sequence>
<evidence type="ECO:0000256" key="1">
    <source>
        <dbReference type="ARBA" id="ARBA00001957"/>
    </source>
</evidence>
<dbReference type="PANTHER" id="PTHR45527">
    <property type="entry name" value="NONRIBOSOMAL PEPTIDE SYNTHETASE"/>
    <property type="match status" value="1"/>
</dbReference>